<organism evidence="2">
    <name type="scientific">Drosophila rhopaloa</name>
    <name type="common">Fruit fly</name>
    <dbReference type="NCBI Taxonomy" id="1041015"/>
    <lineage>
        <taxon>Eukaryota</taxon>
        <taxon>Metazoa</taxon>
        <taxon>Ecdysozoa</taxon>
        <taxon>Arthropoda</taxon>
        <taxon>Hexapoda</taxon>
        <taxon>Insecta</taxon>
        <taxon>Pterygota</taxon>
        <taxon>Neoptera</taxon>
        <taxon>Endopterygota</taxon>
        <taxon>Diptera</taxon>
        <taxon>Brachycera</taxon>
        <taxon>Muscomorpha</taxon>
        <taxon>Ephydroidea</taxon>
        <taxon>Drosophilidae</taxon>
        <taxon>Drosophila</taxon>
        <taxon>Sophophora</taxon>
    </lineage>
</organism>
<feature type="region of interest" description="Disordered" evidence="1">
    <location>
        <begin position="215"/>
        <end position="234"/>
    </location>
</feature>
<reference evidence="2" key="1">
    <citation type="submission" date="2025-08" db="UniProtKB">
        <authorList>
            <consortium name="RefSeq"/>
        </authorList>
    </citation>
    <scope>IDENTIFICATION</scope>
</reference>
<dbReference type="RefSeq" id="XP_016981022.2">
    <property type="nucleotide sequence ID" value="XM_017125533.2"/>
</dbReference>
<accession>A0A6P4ESD8</accession>
<sequence>MDVLCKFLSSDLSCLLKSIFSSIGFGSSTSDRDEDFAIKNVQMNVEDRRHTNKSRLVTRPSYTIRHHYPGPLITYDGEERCEPRLIRFSDLSCSKVEEILRDCKDEDDDNEECIELCEEDHDPNENCGEQYKPCSEVINACKKEPSPCEFICQKESQSFPENQEKGCQTSQSIEDCCLKENSEDRITEKSNAELMYLVRNLFPKRICRLNAGKEESSETSLEGNSPTEEEVRDNEDRARAIYENQIGPFGTSWESLKPAEKLRFQWKAFTGDELKECPYDNFRDTFNRNFRKTNPWATGRTVKTERRTAWSNLERCQRMPFILQSLLYQVTIGAIDPEDHCAVRELFHKLR</sequence>
<gene>
    <name evidence="2" type="primary">LOC108046001</name>
</gene>
<evidence type="ECO:0000313" key="2">
    <source>
        <dbReference type="RefSeq" id="XP_016981022.1"/>
    </source>
</evidence>
<dbReference type="AlphaFoldDB" id="A0A6P4ESD8"/>
<name>A0A6P4ESD8_DRORH</name>
<dbReference type="OrthoDB" id="7860046at2759"/>
<dbReference type="GeneID" id="108046001"/>
<dbReference type="RefSeq" id="XP_016981022.1">
    <property type="nucleotide sequence ID" value="XM_017125533.1"/>
</dbReference>
<proteinExistence type="predicted"/>
<evidence type="ECO:0000256" key="1">
    <source>
        <dbReference type="SAM" id="MobiDB-lite"/>
    </source>
</evidence>
<protein>
    <submittedName>
        <fullName evidence="2">Uncharacterized protein LOC108046001</fullName>
    </submittedName>
</protein>